<protein>
    <recommendedName>
        <fullName evidence="5">Transmembrane protein</fullName>
    </recommendedName>
</protein>
<sequence length="575" mass="62606">MQCISGLAQLLVLQYLTLGFALVTSLQFLDLNSGFLVFGPGWTPGDGQSSTTNGTVYVSFRGSVFYLLGPTNPSATLTLYVDGQSRGTHPDGHFVKLDVGEGNHQVMINAQAPESQPYAFRGIIVDSSNTSTTYSHTPEIYGLSASVVTPNAMILDNTDPCIQYSSGWDESDNELDKWAAHNGTLAMSSGASASMTIYFLGTAIWIFSSQKALRYPNSASISSTMDSGNPDSVSLSSFTANDVALNQKLLLNYTGLTDTLHVMKLSFDSAWDGLTFDFARVEGGPIDCTLFITQLSSSRNGPVLPLSLDLMEILLIVSASALFPLFLVVCVSCSRWKESRAARRQQPRVPIRPSRRLAVTTDDSSSFMSIFTGNRETSTHPLPLVAITEDRPRAMHFPRVMVTPFGPVVLGEEDQRYREQTLARRNKRAMMDQQYTSSSGAGEVVSPDTISEVIDTTATGSDVPSTSRPQTPAGDLTQRNSITSISPPPSYVTDSRGRPFGRPPRLLTREDLGRLVDRVTALRGRDTLPTIESDPGSPALDEEGEEDHVEILARQIVESSSSSQRTRVRTEKNTE</sequence>
<dbReference type="OrthoDB" id="3234968at2759"/>
<dbReference type="Proteomes" id="UP000054097">
    <property type="component" value="Unassembled WGS sequence"/>
</dbReference>
<feature type="region of interest" description="Disordered" evidence="1">
    <location>
        <begin position="526"/>
        <end position="575"/>
    </location>
</feature>
<feature type="transmembrane region" description="Helical" evidence="2">
    <location>
        <begin position="313"/>
        <end position="334"/>
    </location>
</feature>
<accession>A0A0C2XDS8</accession>
<evidence type="ECO:0000256" key="2">
    <source>
        <dbReference type="SAM" id="Phobius"/>
    </source>
</evidence>
<keyword evidence="2" id="KW-0472">Membrane</keyword>
<reference evidence="4" key="2">
    <citation type="submission" date="2015-01" db="EMBL/GenBank/DDBJ databases">
        <title>Evolutionary Origins and Diversification of the Mycorrhizal Mutualists.</title>
        <authorList>
            <consortium name="DOE Joint Genome Institute"/>
            <consortium name="Mycorrhizal Genomics Consortium"/>
            <person name="Kohler A."/>
            <person name="Kuo A."/>
            <person name="Nagy L.G."/>
            <person name="Floudas D."/>
            <person name="Copeland A."/>
            <person name="Barry K.W."/>
            <person name="Cichocki N."/>
            <person name="Veneault-Fourrey C."/>
            <person name="LaButti K."/>
            <person name="Lindquist E.A."/>
            <person name="Lipzen A."/>
            <person name="Lundell T."/>
            <person name="Morin E."/>
            <person name="Murat C."/>
            <person name="Riley R."/>
            <person name="Ohm R."/>
            <person name="Sun H."/>
            <person name="Tunlid A."/>
            <person name="Henrissat B."/>
            <person name="Grigoriev I.V."/>
            <person name="Hibbett D.S."/>
            <person name="Martin F."/>
        </authorList>
    </citation>
    <scope>NUCLEOTIDE SEQUENCE [LARGE SCALE GENOMIC DNA]</scope>
    <source>
        <strain evidence="4">MAFF 305830</strain>
    </source>
</reference>
<evidence type="ECO:0000313" key="3">
    <source>
        <dbReference type="EMBL" id="KIM27242.1"/>
    </source>
</evidence>
<dbReference type="Gene3D" id="2.60.120.260">
    <property type="entry name" value="Galactose-binding domain-like"/>
    <property type="match status" value="1"/>
</dbReference>
<keyword evidence="2" id="KW-0812">Transmembrane</keyword>
<feature type="compositionally biased region" description="Polar residues" evidence="1">
    <location>
        <begin position="454"/>
        <end position="470"/>
    </location>
</feature>
<feature type="region of interest" description="Disordered" evidence="1">
    <location>
        <begin position="425"/>
        <end position="506"/>
    </location>
</feature>
<dbReference type="AlphaFoldDB" id="A0A0C2XDS8"/>
<evidence type="ECO:0008006" key="5">
    <source>
        <dbReference type="Google" id="ProtNLM"/>
    </source>
</evidence>
<keyword evidence="4" id="KW-1185">Reference proteome</keyword>
<evidence type="ECO:0000256" key="1">
    <source>
        <dbReference type="SAM" id="MobiDB-lite"/>
    </source>
</evidence>
<reference evidence="3 4" key="1">
    <citation type="submission" date="2014-04" db="EMBL/GenBank/DDBJ databases">
        <authorList>
            <consortium name="DOE Joint Genome Institute"/>
            <person name="Kuo A."/>
            <person name="Zuccaro A."/>
            <person name="Kohler A."/>
            <person name="Nagy L.G."/>
            <person name="Floudas D."/>
            <person name="Copeland A."/>
            <person name="Barry K.W."/>
            <person name="Cichocki N."/>
            <person name="Veneault-Fourrey C."/>
            <person name="LaButti K."/>
            <person name="Lindquist E.A."/>
            <person name="Lipzen A."/>
            <person name="Lundell T."/>
            <person name="Morin E."/>
            <person name="Murat C."/>
            <person name="Sun H."/>
            <person name="Tunlid A."/>
            <person name="Henrissat B."/>
            <person name="Grigoriev I.V."/>
            <person name="Hibbett D.S."/>
            <person name="Martin F."/>
            <person name="Nordberg H.P."/>
            <person name="Cantor M.N."/>
            <person name="Hua S.X."/>
        </authorList>
    </citation>
    <scope>NUCLEOTIDE SEQUENCE [LARGE SCALE GENOMIC DNA]</scope>
    <source>
        <strain evidence="3 4">MAFF 305830</strain>
    </source>
</reference>
<dbReference type="HOGENOM" id="CLU_474212_0_0_1"/>
<gene>
    <name evidence="3" type="ORF">M408DRAFT_24717</name>
</gene>
<name>A0A0C2XDS8_SERVB</name>
<evidence type="ECO:0000313" key="4">
    <source>
        <dbReference type="Proteomes" id="UP000054097"/>
    </source>
</evidence>
<organism evidence="3 4">
    <name type="scientific">Serendipita vermifera MAFF 305830</name>
    <dbReference type="NCBI Taxonomy" id="933852"/>
    <lineage>
        <taxon>Eukaryota</taxon>
        <taxon>Fungi</taxon>
        <taxon>Dikarya</taxon>
        <taxon>Basidiomycota</taxon>
        <taxon>Agaricomycotina</taxon>
        <taxon>Agaricomycetes</taxon>
        <taxon>Sebacinales</taxon>
        <taxon>Serendipitaceae</taxon>
        <taxon>Serendipita</taxon>
    </lineage>
</organism>
<dbReference type="EMBL" id="KN824300">
    <property type="protein sequence ID" value="KIM27242.1"/>
    <property type="molecule type" value="Genomic_DNA"/>
</dbReference>
<keyword evidence="2" id="KW-1133">Transmembrane helix</keyword>
<proteinExistence type="predicted"/>